<protein>
    <recommendedName>
        <fullName evidence="3">Ig-like domain-containing protein</fullName>
    </recommendedName>
</protein>
<gene>
    <name evidence="1" type="ORF">AWE51_04700</name>
</gene>
<dbReference type="InterPro" id="IPR026341">
    <property type="entry name" value="T9SS_type_B"/>
</dbReference>
<comment type="caution">
    <text evidence="1">The sequence shown here is derived from an EMBL/GenBank/DDBJ whole genome shotgun (WGS) entry which is preliminary data.</text>
</comment>
<dbReference type="RefSeq" id="WP_066313707.1">
    <property type="nucleotide sequence ID" value="NZ_LQRT01000013.1"/>
</dbReference>
<dbReference type="Pfam" id="PF13585">
    <property type="entry name" value="CHU_C"/>
    <property type="match status" value="1"/>
</dbReference>
<evidence type="ECO:0000313" key="2">
    <source>
        <dbReference type="Proteomes" id="UP000076715"/>
    </source>
</evidence>
<dbReference type="NCBIfam" id="TIGR04131">
    <property type="entry name" value="Bac_Flav_CTERM"/>
    <property type="match status" value="1"/>
</dbReference>
<organism evidence="1 2">
    <name type="scientific">Aquimarina aggregata</name>
    <dbReference type="NCBI Taxonomy" id="1642818"/>
    <lineage>
        <taxon>Bacteria</taxon>
        <taxon>Pseudomonadati</taxon>
        <taxon>Bacteroidota</taxon>
        <taxon>Flavobacteriia</taxon>
        <taxon>Flavobacteriales</taxon>
        <taxon>Flavobacteriaceae</taxon>
        <taxon>Aquimarina</taxon>
    </lineage>
</organism>
<dbReference type="EMBL" id="LQRT01000013">
    <property type="protein sequence ID" value="KZS40259.1"/>
    <property type="molecule type" value="Genomic_DNA"/>
</dbReference>
<keyword evidence="2" id="KW-1185">Reference proteome</keyword>
<dbReference type="Proteomes" id="UP000076715">
    <property type="component" value="Unassembled WGS sequence"/>
</dbReference>
<dbReference type="AlphaFoldDB" id="A0A163A4C0"/>
<evidence type="ECO:0008006" key="3">
    <source>
        <dbReference type="Google" id="ProtNLM"/>
    </source>
</evidence>
<reference evidence="1 2" key="1">
    <citation type="submission" date="2016-01" db="EMBL/GenBank/DDBJ databases">
        <title>The draft genome sequence of Aquimarina sp. RZW4-3-2.</title>
        <authorList>
            <person name="Wang Y."/>
        </authorList>
    </citation>
    <scope>NUCLEOTIDE SEQUENCE [LARGE SCALE GENOMIC DNA]</scope>
    <source>
        <strain evidence="1 2">RZW4-3-2</strain>
    </source>
</reference>
<dbReference type="STRING" id="1642818.AWE51_04700"/>
<proteinExistence type="predicted"/>
<sequence length="943" mass="102563">MRYIHITFLTILLFNGLTIFSQGEANNWYFGKNAGVSFNTTPPTVLTDGQINTLEGCTTISDATGALLFYTDGIRVWDRFNTIMPNGINLKGDPSSTSSALIVPQPNTPNIYIIFTVDEPHHDNADNDPSTVDGDGINDGFMYSVVDMSLNGGAGDIVAGQKNIPLITYDTSDPLQSAYKCSEKITAVKSDDCDSFWVITHFVDTFYAFKIEQTGVNVNPVTSKIGVTVPLSGYRRNALGYIKASTEGNKLAVAHFGFATVTAGNGPGKVVLYDFDNITGAVSNEIELYNGDSPYGIEFSQSGQRLYSAIGIGNEGIGQSFLLQFDLTLPDIDIPASGTRILNENGVNFSSFFEGALQLAPDGKIYRTQYEDFATDTGDYLGIIENPEEIAANVIYVEKGLLVNSDGRRGVRLGLPPFIQSIFAQTIDIINSGDSNNANLSLCEGETFRLSYQNIPGATYTWFVDNTPISTTSNFLDITATANYRLEVDLNDGSCPLVGVANATFTEIPPSIPVTLIQCDLYQVMGDNLALFDLNLATDQITGGNNQFSVSFFIDLPSAQAGTPALTNITSFENNQNNQLVYARVTDNNNTNCFSITTIELQVNATSANDVELRACDDDGIEDGITVFNLLEADPLILQGITTAGLTLTYYQNIDDAQFNVNPITSYSNTTPNTQGDDIVYAKVEESNGNCFAIASVALFVNPTPEIEEIGAYFLCQNQTNIEIDKGVLPNPGLTNFTFLWSTGETTQSIFVDQAGTYMVEITDTSTQCSNTRTVEVTGSSIPTITSVDINDASNNNTVTVNVQGIGSYEYAIEINGVLSTYQDEATFNNVPPGFHVVYVRDKNGCLPEVTRDIAVIGFPDFFSPNGDGFHESWNVDGISSQMLSDSLIYIFDRYGKLIKQLRAGTPGWDGTYNGKLMPSSQYWYRVELQTGRVLTGSFSLIR</sequence>
<name>A0A163A4C0_9FLAO</name>
<accession>A0A163A4C0</accession>
<evidence type="ECO:0000313" key="1">
    <source>
        <dbReference type="EMBL" id="KZS40259.1"/>
    </source>
</evidence>
<dbReference type="OrthoDB" id="9765926at2"/>